<sequence>MSATSRQQEQEQDQEQSREEGREQKQEQEQEQEQDQEQGQSEEQEQRRVQIRPYAGESDLDRVRGLIDAQLSEPYTVYTYRYFLNRWPHLCLLAVVPAATDETPTLHARTNGDDNEKRRKQQQQQREKEQEQEGGQQKEEAVGVIIGKLEPAMMGRRKGYIGMISIRETYRRRGLARRLLKSLIATMVISSDMPLTEIFLETEVNNGPSLRLYESVGFQREKRLFRFYLNGNDSFRLVLPLPEALFSGHDAAAGAAGGAARVTREQGSPDRRVLDRMVANGDIM</sequence>
<evidence type="ECO:0000313" key="6">
    <source>
        <dbReference type="EMBL" id="PWN89648.1"/>
    </source>
</evidence>
<dbReference type="PROSITE" id="PS51186">
    <property type="entry name" value="GNAT"/>
    <property type="match status" value="1"/>
</dbReference>
<dbReference type="InterPro" id="IPR016181">
    <property type="entry name" value="Acyl_CoA_acyltransferase"/>
</dbReference>
<name>A0A316YLV9_9BASI</name>
<dbReference type="OrthoDB" id="249099at2759"/>
<dbReference type="STRING" id="215250.A0A316YLV9"/>
<feature type="compositionally biased region" description="Basic and acidic residues" evidence="4">
    <location>
        <begin position="125"/>
        <end position="138"/>
    </location>
</feature>
<feature type="compositionally biased region" description="Acidic residues" evidence="4">
    <location>
        <begin position="29"/>
        <end position="43"/>
    </location>
</feature>
<protein>
    <submittedName>
        <fullName evidence="6">Acyl-CoA N-acyltransferase</fullName>
    </submittedName>
</protein>
<evidence type="ECO:0000256" key="2">
    <source>
        <dbReference type="ARBA" id="ARBA00023315"/>
    </source>
</evidence>
<organism evidence="6 7">
    <name type="scientific">Acaromyces ingoldii</name>
    <dbReference type="NCBI Taxonomy" id="215250"/>
    <lineage>
        <taxon>Eukaryota</taxon>
        <taxon>Fungi</taxon>
        <taxon>Dikarya</taxon>
        <taxon>Basidiomycota</taxon>
        <taxon>Ustilaginomycotina</taxon>
        <taxon>Exobasidiomycetes</taxon>
        <taxon>Exobasidiales</taxon>
        <taxon>Cryptobasidiaceae</taxon>
        <taxon>Acaromyces</taxon>
    </lineage>
</organism>
<dbReference type="GeneID" id="37045547"/>
<dbReference type="PANTHER" id="PTHR45896:SF1">
    <property type="entry name" value="N-ALPHA-ACETYLTRANSFERASE 30"/>
    <property type="match status" value="1"/>
</dbReference>
<dbReference type="Proteomes" id="UP000245768">
    <property type="component" value="Unassembled WGS sequence"/>
</dbReference>
<evidence type="ECO:0000256" key="1">
    <source>
        <dbReference type="ARBA" id="ARBA00022679"/>
    </source>
</evidence>
<dbReference type="GO" id="GO:0004596">
    <property type="term" value="F:protein-N-terminal amino-acid acetyltransferase activity"/>
    <property type="evidence" value="ECO:0007669"/>
    <property type="project" value="InterPro"/>
</dbReference>
<keyword evidence="2 6" id="KW-0012">Acyltransferase</keyword>
<dbReference type="AlphaFoldDB" id="A0A316YLV9"/>
<feature type="region of interest" description="Disordered" evidence="4">
    <location>
        <begin position="104"/>
        <end position="138"/>
    </location>
</feature>
<evidence type="ECO:0000259" key="5">
    <source>
        <dbReference type="PROSITE" id="PS51186"/>
    </source>
</evidence>
<evidence type="ECO:0000313" key="7">
    <source>
        <dbReference type="Proteomes" id="UP000245768"/>
    </source>
</evidence>
<dbReference type="Pfam" id="PF00583">
    <property type="entry name" value="Acetyltransf_1"/>
    <property type="match status" value="1"/>
</dbReference>
<gene>
    <name evidence="6" type="ORF">FA10DRAFT_280610</name>
</gene>
<dbReference type="PANTHER" id="PTHR45896">
    <property type="entry name" value="N-ALPHA-ACETYLTRANSFERASE 30"/>
    <property type="match status" value="1"/>
</dbReference>
<dbReference type="InterPro" id="IPR000182">
    <property type="entry name" value="GNAT_dom"/>
</dbReference>
<dbReference type="FunCoup" id="A0A316YLV9">
    <property type="interactions" value="16"/>
</dbReference>
<proteinExistence type="inferred from homology"/>
<dbReference type="EMBL" id="KZ819637">
    <property type="protein sequence ID" value="PWN89648.1"/>
    <property type="molecule type" value="Genomic_DNA"/>
</dbReference>
<keyword evidence="7" id="KW-1185">Reference proteome</keyword>
<feature type="compositionally biased region" description="Basic and acidic residues" evidence="4">
    <location>
        <begin position="15"/>
        <end position="28"/>
    </location>
</feature>
<dbReference type="GO" id="GO:0031417">
    <property type="term" value="C:NatC complex"/>
    <property type="evidence" value="ECO:0007669"/>
    <property type="project" value="TreeGrafter"/>
</dbReference>
<feature type="domain" description="N-acetyltransferase" evidence="5">
    <location>
        <begin position="49"/>
        <end position="242"/>
    </location>
</feature>
<dbReference type="RefSeq" id="XP_025376846.1">
    <property type="nucleotide sequence ID" value="XM_025523631.1"/>
</dbReference>
<dbReference type="InterPro" id="IPR044542">
    <property type="entry name" value="NAA30-like"/>
</dbReference>
<dbReference type="SUPFAM" id="SSF55729">
    <property type="entry name" value="Acyl-CoA N-acyltransferases (Nat)"/>
    <property type="match status" value="1"/>
</dbReference>
<dbReference type="Gene3D" id="3.40.630.30">
    <property type="match status" value="1"/>
</dbReference>
<keyword evidence="1 6" id="KW-0808">Transferase</keyword>
<accession>A0A316YLV9</accession>
<evidence type="ECO:0000256" key="4">
    <source>
        <dbReference type="SAM" id="MobiDB-lite"/>
    </source>
</evidence>
<evidence type="ECO:0000256" key="3">
    <source>
        <dbReference type="ARBA" id="ARBA00024025"/>
    </source>
</evidence>
<feature type="region of interest" description="Disordered" evidence="4">
    <location>
        <begin position="1"/>
        <end position="54"/>
    </location>
</feature>
<dbReference type="InParanoid" id="A0A316YLV9"/>
<comment type="similarity">
    <text evidence="3">Belongs to the acetyltransferase family. MAK3 subfamily.</text>
</comment>
<reference evidence="6" key="1">
    <citation type="journal article" date="2018" name="Mol. Biol. Evol.">
        <title>Broad Genomic Sampling Reveals a Smut Pathogenic Ancestry of the Fungal Clade Ustilaginomycotina.</title>
        <authorList>
            <person name="Kijpornyongpan T."/>
            <person name="Mondo S.J."/>
            <person name="Barry K."/>
            <person name="Sandor L."/>
            <person name="Lee J."/>
            <person name="Lipzen A."/>
            <person name="Pangilinan J."/>
            <person name="LaButti K."/>
            <person name="Hainaut M."/>
            <person name="Henrissat B."/>
            <person name="Grigoriev I.V."/>
            <person name="Spatafora J.W."/>
            <person name="Aime M.C."/>
        </authorList>
    </citation>
    <scope>NUCLEOTIDE SEQUENCE [LARGE SCALE GENOMIC DNA]</scope>
    <source>
        <strain evidence="6">MCA 4198</strain>
    </source>
</reference>